<name>A0ABM0L4S7_MICOH</name>
<comment type="similarity">
    <text evidence="1">Belongs to the SPIN/STSY family.</text>
</comment>
<keyword evidence="2" id="KW-1185">Reference proteome</keyword>
<proteinExistence type="inferred from homology"/>
<protein>
    <submittedName>
        <fullName evidence="3">Spindlin-2B-like</fullName>
    </submittedName>
</protein>
<dbReference type="Pfam" id="PF02513">
    <property type="entry name" value="Spin-Ssty"/>
    <property type="match status" value="2"/>
</dbReference>
<sequence length="325" mass="36423">MDPGTSTQYFCTTEAQGEPADAAAGHEFCDKIAKTETADLTKKTPEQKRQRNRSSSLAQRNIVGCRISHKWKEGDGPITHWRGTVLHQVPLNPPLYLVKYDGIDSVYGLELYQDERVLSLKVLSDTVKPSPVPDPNFADTIIGKAVEHLFEGEDGAKDKYRGMVLAQAPILNAWFYITYANDPTLYMYQLLDDYKEGNLRILPEYDEIPRPDLRLKFKDGLIGKIVEYTQDDGSKRTGKVIGEVEAKPSYCSSRLGFPYSVTIKVEYISSLQCCGSLHQNNLAMKLIIHRAAERGWGTGGGTQQEDAYHGWRGQAGTSWDWLGPE</sequence>
<gene>
    <name evidence="3" type="primary">LOC101980168</name>
</gene>
<dbReference type="InterPro" id="IPR042567">
    <property type="entry name" value="SPIN/Ssty_sf"/>
</dbReference>
<dbReference type="PANTHER" id="PTHR10405">
    <property type="entry name" value="SPINDLIN"/>
    <property type="match status" value="1"/>
</dbReference>
<evidence type="ECO:0000313" key="2">
    <source>
        <dbReference type="Proteomes" id="UP000694915"/>
    </source>
</evidence>
<accession>A0ABM0L4S7</accession>
<dbReference type="GeneID" id="101980168"/>
<organism evidence="2 3">
    <name type="scientific">Microtus ochrogaster</name>
    <name type="common">Prairie vole</name>
    <dbReference type="NCBI Taxonomy" id="79684"/>
    <lineage>
        <taxon>Eukaryota</taxon>
        <taxon>Metazoa</taxon>
        <taxon>Chordata</taxon>
        <taxon>Craniata</taxon>
        <taxon>Vertebrata</taxon>
        <taxon>Euteleostomi</taxon>
        <taxon>Mammalia</taxon>
        <taxon>Eutheria</taxon>
        <taxon>Euarchontoglires</taxon>
        <taxon>Glires</taxon>
        <taxon>Rodentia</taxon>
        <taxon>Myomorpha</taxon>
        <taxon>Muroidea</taxon>
        <taxon>Cricetidae</taxon>
        <taxon>Arvicolinae</taxon>
        <taxon>Microtus</taxon>
    </lineage>
</organism>
<evidence type="ECO:0000313" key="3">
    <source>
        <dbReference type="RefSeq" id="XP_005358970.1"/>
    </source>
</evidence>
<dbReference type="InterPro" id="IPR003671">
    <property type="entry name" value="SPIN/Ssty"/>
</dbReference>
<dbReference type="RefSeq" id="XP_005358970.1">
    <property type="nucleotide sequence ID" value="XM_005358913.1"/>
</dbReference>
<dbReference type="Proteomes" id="UP000694915">
    <property type="component" value="Chromosome X"/>
</dbReference>
<evidence type="ECO:0000256" key="1">
    <source>
        <dbReference type="ARBA" id="ARBA00009467"/>
    </source>
</evidence>
<dbReference type="Gene3D" id="2.80.10.70">
    <property type="entry name" value="Spindlin/Ssty"/>
    <property type="match status" value="1"/>
</dbReference>
<reference evidence="3" key="1">
    <citation type="submission" date="2025-08" db="UniProtKB">
        <authorList>
            <consortium name="RefSeq"/>
        </authorList>
    </citation>
    <scope>IDENTIFICATION</scope>
</reference>